<dbReference type="InterPro" id="IPR000683">
    <property type="entry name" value="Gfo/Idh/MocA-like_OxRdtase_N"/>
</dbReference>
<accession>A0A2U2X7K8</accession>
<dbReference type="InterPro" id="IPR051317">
    <property type="entry name" value="Gfo/Idh/MocA_oxidoreduct"/>
</dbReference>
<feature type="domain" description="GFO/IDH/MocA-like oxidoreductase" evidence="2">
    <location>
        <begin position="130"/>
        <end position="249"/>
    </location>
</feature>
<dbReference type="SUPFAM" id="SSF51735">
    <property type="entry name" value="NAD(P)-binding Rossmann-fold domains"/>
    <property type="match status" value="1"/>
</dbReference>
<dbReference type="Pfam" id="PF01408">
    <property type="entry name" value="GFO_IDH_MocA"/>
    <property type="match status" value="1"/>
</dbReference>
<gene>
    <name evidence="3" type="ORF">DIS18_04320</name>
</gene>
<evidence type="ECO:0000313" key="3">
    <source>
        <dbReference type="EMBL" id="PWH83785.1"/>
    </source>
</evidence>
<dbReference type="Proteomes" id="UP000245375">
    <property type="component" value="Unassembled WGS sequence"/>
</dbReference>
<dbReference type="AlphaFoldDB" id="A0A2U2X7K8"/>
<dbReference type="RefSeq" id="WP_109351790.1">
    <property type="nucleotide sequence ID" value="NZ_QFRI01000001.1"/>
</dbReference>
<dbReference type="PANTHER" id="PTHR43708:SF7">
    <property type="entry name" value="OXIDOREDUCTASE"/>
    <property type="match status" value="1"/>
</dbReference>
<proteinExistence type="predicted"/>
<dbReference type="SUPFAM" id="SSF55347">
    <property type="entry name" value="Glyceraldehyde-3-phosphate dehydrogenase-like, C-terminal domain"/>
    <property type="match status" value="1"/>
</dbReference>
<dbReference type="PANTHER" id="PTHR43708">
    <property type="entry name" value="CONSERVED EXPRESSED OXIDOREDUCTASE (EUROFUNG)"/>
    <property type="match status" value="1"/>
</dbReference>
<evidence type="ECO:0000259" key="2">
    <source>
        <dbReference type="Pfam" id="PF22725"/>
    </source>
</evidence>
<evidence type="ECO:0000313" key="4">
    <source>
        <dbReference type="Proteomes" id="UP000245375"/>
    </source>
</evidence>
<dbReference type="GO" id="GO:0000166">
    <property type="term" value="F:nucleotide binding"/>
    <property type="evidence" value="ECO:0007669"/>
    <property type="project" value="InterPro"/>
</dbReference>
<protein>
    <submittedName>
        <fullName evidence="3">Oxidoreductase</fullName>
    </submittedName>
</protein>
<organism evidence="3 4">
    <name type="scientific">Algibacter marinivivus</name>
    <dbReference type="NCBI Taxonomy" id="2100723"/>
    <lineage>
        <taxon>Bacteria</taxon>
        <taxon>Pseudomonadati</taxon>
        <taxon>Bacteroidota</taxon>
        <taxon>Flavobacteriia</taxon>
        <taxon>Flavobacteriales</taxon>
        <taxon>Flavobacteriaceae</taxon>
        <taxon>Algibacter</taxon>
    </lineage>
</organism>
<name>A0A2U2X7K8_9FLAO</name>
<feature type="domain" description="Gfo/Idh/MocA-like oxidoreductase N-terminal" evidence="1">
    <location>
        <begin position="6"/>
        <end position="119"/>
    </location>
</feature>
<dbReference type="OrthoDB" id="9815825at2"/>
<dbReference type="Pfam" id="PF22725">
    <property type="entry name" value="GFO_IDH_MocA_C3"/>
    <property type="match status" value="1"/>
</dbReference>
<reference evidence="4" key="1">
    <citation type="submission" date="2018-05" db="EMBL/GenBank/DDBJ databases">
        <title>Algibacter marinivivus sp. nov., isolated from sample around a algae.</title>
        <authorList>
            <person name="Lu D."/>
        </authorList>
    </citation>
    <scope>NUCLEOTIDE SEQUENCE [LARGE SCALE GENOMIC DNA]</scope>
    <source>
        <strain evidence="4">ZY111</strain>
    </source>
</reference>
<dbReference type="Gene3D" id="3.30.360.10">
    <property type="entry name" value="Dihydrodipicolinate Reductase, domain 2"/>
    <property type="match status" value="1"/>
</dbReference>
<evidence type="ECO:0000259" key="1">
    <source>
        <dbReference type="Pfam" id="PF01408"/>
    </source>
</evidence>
<keyword evidence="4" id="KW-1185">Reference proteome</keyword>
<dbReference type="InterPro" id="IPR036291">
    <property type="entry name" value="NAD(P)-bd_dom_sf"/>
</dbReference>
<reference evidence="4" key="3">
    <citation type="submission" date="2018-05" db="EMBL/GenBank/DDBJ databases">
        <authorList>
            <person name="Lu D."/>
        </authorList>
    </citation>
    <scope>NUCLEOTIDE SEQUENCE [LARGE SCALE GENOMIC DNA]</scope>
    <source>
        <strain evidence="4">ZY111</strain>
    </source>
</reference>
<dbReference type="InterPro" id="IPR055170">
    <property type="entry name" value="GFO_IDH_MocA-like_dom"/>
</dbReference>
<comment type="caution">
    <text evidence="3">The sequence shown here is derived from an EMBL/GenBank/DDBJ whole genome shotgun (WGS) entry which is preliminary data.</text>
</comment>
<dbReference type="EMBL" id="QFRI01000001">
    <property type="protein sequence ID" value="PWH83785.1"/>
    <property type="molecule type" value="Genomic_DNA"/>
</dbReference>
<sequence length="336" mass="37720">MNNKIKTGVLSFGMSGSLFHCPFLELHNGFELTAIVERSKKKAQQEYANIKSYDSVDELLNDAIIELVIINTPSATHFDFALKAIQLNKHILVEKPFTVTSAEAKILYQEAKKNNCFIMPFQNRRYDSDFLSVKSVVESGKLGDLVEVHFRYDRYKPDMNQTPSKELPIPGNGVLYNLIPHTLDAAIELFGIPESWNKTLHGNRAETQIDDYAHIHLKYSNGLQVFLTANLLVADALPAFVLHGAKGSYMKERTDVQETQLNAGIKPNNPLFGIEPPGKEGVLTIIKDGVKTQEKIGLIKASYLNVFEAVYQTIRNNVPYPVTEAQVVKQIEILED</sequence>
<reference evidence="3 4" key="2">
    <citation type="submission" date="2018-05" db="EMBL/GenBank/DDBJ databases">
        <title>Algibacter marinivivus sp. nov., isolated from sample around a algae.</title>
        <authorList>
            <person name="Zhong X."/>
        </authorList>
    </citation>
    <scope>NUCLEOTIDE SEQUENCE [LARGE SCALE GENOMIC DNA]</scope>
    <source>
        <strain evidence="3 4">ZY111</strain>
    </source>
</reference>
<dbReference type="Gene3D" id="3.40.50.720">
    <property type="entry name" value="NAD(P)-binding Rossmann-like Domain"/>
    <property type="match status" value="1"/>
</dbReference>